<evidence type="ECO:0000313" key="2">
    <source>
        <dbReference type="EMBL" id="KOM29389.1"/>
    </source>
</evidence>
<dbReference type="Gramene" id="KOM29389">
    <property type="protein sequence ID" value="KOM29389"/>
    <property type="gene ID" value="LR48_Vigan661s002600"/>
</dbReference>
<feature type="region of interest" description="Disordered" evidence="1">
    <location>
        <begin position="195"/>
        <end position="332"/>
    </location>
</feature>
<feature type="compositionally biased region" description="Basic and acidic residues" evidence="1">
    <location>
        <begin position="157"/>
        <end position="167"/>
    </location>
</feature>
<evidence type="ECO:0000313" key="3">
    <source>
        <dbReference type="Proteomes" id="UP000053144"/>
    </source>
</evidence>
<feature type="compositionally biased region" description="Basic and acidic residues" evidence="1">
    <location>
        <begin position="256"/>
        <end position="266"/>
    </location>
</feature>
<dbReference type="Proteomes" id="UP000053144">
    <property type="component" value="Unassembled WGS sequence"/>
</dbReference>
<accession>A0A0L9TGX7</accession>
<protein>
    <recommendedName>
        <fullName evidence="4">Aminotransferase-like plant mobile domain-containing protein</fullName>
    </recommendedName>
</protein>
<proteinExistence type="predicted"/>
<dbReference type="AlphaFoldDB" id="A0A0L9TGX7"/>
<reference evidence="3" key="1">
    <citation type="journal article" date="2015" name="Proc. Natl. Acad. Sci. U.S.A.">
        <title>Genome sequencing of adzuki bean (Vigna angularis) provides insight into high starch and low fat accumulation and domestication.</title>
        <authorList>
            <person name="Yang K."/>
            <person name="Tian Z."/>
            <person name="Chen C."/>
            <person name="Luo L."/>
            <person name="Zhao B."/>
            <person name="Wang Z."/>
            <person name="Yu L."/>
            <person name="Li Y."/>
            <person name="Sun Y."/>
            <person name="Li W."/>
            <person name="Chen Y."/>
            <person name="Li Y."/>
            <person name="Zhang Y."/>
            <person name="Ai D."/>
            <person name="Zhao J."/>
            <person name="Shang C."/>
            <person name="Ma Y."/>
            <person name="Wu B."/>
            <person name="Wang M."/>
            <person name="Gao L."/>
            <person name="Sun D."/>
            <person name="Zhang P."/>
            <person name="Guo F."/>
            <person name="Wang W."/>
            <person name="Li Y."/>
            <person name="Wang J."/>
            <person name="Varshney R.K."/>
            <person name="Wang J."/>
            <person name="Ling H.Q."/>
            <person name="Wan P."/>
        </authorList>
    </citation>
    <scope>NUCLEOTIDE SEQUENCE</scope>
    <source>
        <strain evidence="3">cv. Jingnong 6</strain>
    </source>
</reference>
<evidence type="ECO:0000256" key="1">
    <source>
        <dbReference type="SAM" id="MobiDB-lite"/>
    </source>
</evidence>
<feature type="region of interest" description="Disordered" evidence="1">
    <location>
        <begin position="82"/>
        <end position="118"/>
    </location>
</feature>
<feature type="region of interest" description="Disordered" evidence="1">
    <location>
        <begin position="146"/>
        <end position="167"/>
    </location>
</feature>
<gene>
    <name evidence="2" type="ORF">LR48_Vigan661s002600</name>
</gene>
<dbReference type="STRING" id="3914.A0A0L9TGX7"/>
<name>A0A0L9TGX7_PHAAN</name>
<evidence type="ECO:0008006" key="4">
    <source>
        <dbReference type="Google" id="ProtNLM"/>
    </source>
</evidence>
<sequence>MRGCADWNWYEHHHQWIALWNDRHNRVFNGIPFQKNGHLRDESEYMQWYITHTIRYIGIIEDSTDEEYDMDHDEQFHPASQYRASSSYHDPQRSASDHVNYQHPPPNSRFHQNIPPTSTYPGVETSYFAFPPSTPPMKVIPRMKTNTRRVPHYNNNHKGEANDNDEDHRVGLEDIDRLLAFLIYKYSLQQRIELNQSKHTQRRSSPARGRSSRTFRGDARPEKTWTLVQKPGERTLVQSGSTSERSSRRQKSGRSSKVEARADARPARQKRTLVQLGSRGRSSEEEMFIQGGLQPQKHHEDPGIEKSALCRKLKWRPAPPAPGAPGASSTRGLCSRLTEWCPAPLLRSAGRELHQGRPAST</sequence>
<dbReference type="EMBL" id="KQ258482">
    <property type="protein sequence ID" value="KOM29389.1"/>
    <property type="molecule type" value="Genomic_DNA"/>
</dbReference>
<feature type="compositionally biased region" description="Polar residues" evidence="1">
    <location>
        <begin position="109"/>
        <end position="118"/>
    </location>
</feature>
<organism evidence="2 3">
    <name type="scientific">Phaseolus angularis</name>
    <name type="common">Azuki bean</name>
    <name type="synonym">Vigna angularis</name>
    <dbReference type="NCBI Taxonomy" id="3914"/>
    <lineage>
        <taxon>Eukaryota</taxon>
        <taxon>Viridiplantae</taxon>
        <taxon>Streptophyta</taxon>
        <taxon>Embryophyta</taxon>
        <taxon>Tracheophyta</taxon>
        <taxon>Spermatophyta</taxon>
        <taxon>Magnoliopsida</taxon>
        <taxon>eudicotyledons</taxon>
        <taxon>Gunneridae</taxon>
        <taxon>Pentapetalae</taxon>
        <taxon>rosids</taxon>
        <taxon>fabids</taxon>
        <taxon>Fabales</taxon>
        <taxon>Fabaceae</taxon>
        <taxon>Papilionoideae</taxon>
        <taxon>50 kb inversion clade</taxon>
        <taxon>NPAAA clade</taxon>
        <taxon>indigoferoid/millettioid clade</taxon>
        <taxon>Phaseoleae</taxon>
        <taxon>Vigna</taxon>
    </lineage>
</organism>